<organism evidence="1 2">
    <name type="scientific">Caerostris darwini</name>
    <dbReference type="NCBI Taxonomy" id="1538125"/>
    <lineage>
        <taxon>Eukaryota</taxon>
        <taxon>Metazoa</taxon>
        <taxon>Ecdysozoa</taxon>
        <taxon>Arthropoda</taxon>
        <taxon>Chelicerata</taxon>
        <taxon>Arachnida</taxon>
        <taxon>Araneae</taxon>
        <taxon>Araneomorphae</taxon>
        <taxon>Entelegynae</taxon>
        <taxon>Araneoidea</taxon>
        <taxon>Araneidae</taxon>
        <taxon>Caerostris</taxon>
    </lineage>
</organism>
<reference evidence="1 2" key="1">
    <citation type="submission" date="2021-06" db="EMBL/GenBank/DDBJ databases">
        <title>Caerostris darwini draft genome.</title>
        <authorList>
            <person name="Kono N."/>
            <person name="Arakawa K."/>
        </authorList>
    </citation>
    <scope>NUCLEOTIDE SEQUENCE [LARGE SCALE GENOMIC DNA]</scope>
</reference>
<keyword evidence="2" id="KW-1185">Reference proteome</keyword>
<gene>
    <name evidence="1" type="ORF">CDAR_116971</name>
</gene>
<evidence type="ECO:0000313" key="1">
    <source>
        <dbReference type="EMBL" id="GIY78748.1"/>
    </source>
</evidence>
<dbReference type="AlphaFoldDB" id="A0AAV4W930"/>
<dbReference type="EMBL" id="BPLQ01014270">
    <property type="protein sequence ID" value="GIY78748.1"/>
    <property type="molecule type" value="Genomic_DNA"/>
</dbReference>
<accession>A0AAV4W930</accession>
<comment type="caution">
    <text evidence="1">The sequence shown here is derived from an EMBL/GenBank/DDBJ whole genome shotgun (WGS) entry which is preliminary data.</text>
</comment>
<evidence type="ECO:0000313" key="2">
    <source>
        <dbReference type="Proteomes" id="UP001054837"/>
    </source>
</evidence>
<dbReference type="Proteomes" id="UP001054837">
    <property type="component" value="Unassembled WGS sequence"/>
</dbReference>
<name>A0AAV4W930_9ARAC</name>
<protein>
    <submittedName>
        <fullName evidence="1">Uncharacterized protein</fullName>
    </submittedName>
</protein>
<proteinExistence type="predicted"/>
<sequence>MKTTNMQPFIQKNIWQKRFIAKLWQPSPTDLAPPFKPTLPPKLTINIAKEKDLKFSKTFSSGLGLSAFCDNPSLYTPRSPRDRF</sequence>